<sequence>MKSDSCHHERLFLVDQITASLLSRAGERFEALNTAYSIAKSKVQDLGLFSATNGHCKAMY</sequence>
<accession>A0A3M6VGX3</accession>
<comment type="caution">
    <text evidence="1">The sequence shown here is derived from an EMBL/GenBank/DDBJ whole genome shotgun (WGS) entry which is preliminary data.</text>
</comment>
<organism evidence="1 2">
    <name type="scientific">Peronospora effusa</name>
    <dbReference type="NCBI Taxonomy" id="542832"/>
    <lineage>
        <taxon>Eukaryota</taxon>
        <taxon>Sar</taxon>
        <taxon>Stramenopiles</taxon>
        <taxon>Oomycota</taxon>
        <taxon>Peronosporomycetes</taxon>
        <taxon>Peronosporales</taxon>
        <taxon>Peronosporaceae</taxon>
        <taxon>Peronospora</taxon>
    </lineage>
</organism>
<dbReference type="VEuPathDB" id="FungiDB:DD237_007598"/>
<evidence type="ECO:0000313" key="2">
    <source>
        <dbReference type="Proteomes" id="UP000282087"/>
    </source>
</evidence>
<evidence type="ECO:0000313" key="1">
    <source>
        <dbReference type="EMBL" id="RMX66248.1"/>
    </source>
</evidence>
<keyword evidence="2" id="KW-1185">Reference proteome</keyword>
<name>A0A3M6VGX3_9STRA</name>
<dbReference type="EMBL" id="QLLG01000210">
    <property type="protein sequence ID" value="RMX66248.1"/>
    <property type="molecule type" value="Genomic_DNA"/>
</dbReference>
<reference evidence="1 2" key="1">
    <citation type="submission" date="2018-06" db="EMBL/GenBank/DDBJ databases">
        <title>Comparative genomics of downy mildews reveals potential adaptations to biotrophy.</title>
        <authorList>
            <person name="Fletcher K."/>
            <person name="Klosterman S.J."/>
            <person name="Derevnina L."/>
            <person name="Martin F."/>
            <person name="Koike S."/>
            <person name="Reyes Chin-Wo S."/>
            <person name="Mou B."/>
            <person name="Michelmore R."/>
        </authorList>
    </citation>
    <scope>NUCLEOTIDE SEQUENCE [LARGE SCALE GENOMIC DNA]</scope>
    <source>
        <strain evidence="1 2">R14</strain>
    </source>
</reference>
<proteinExistence type="predicted"/>
<dbReference type="Proteomes" id="UP000282087">
    <property type="component" value="Unassembled WGS sequence"/>
</dbReference>
<gene>
    <name evidence="1" type="ORF">DD238_006088</name>
</gene>
<dbReference type="AlphaFoldDB" id="A0A3M6VGX3"/>
<protein>
    <submittedName>
        <fullName evidence="1">Uncharacterized protein</fullName>
    </submittedName>
</protein>